<dbReference type="KEGG" id="lak:106153859"/>
<organism evidence="13 14">
    <name type="scientific">Lingula anatina</name>
    <name type="common">Brachiopod</name>
    <name type="synonym">Lingula unguis</name>
    <dbReference type="NCBI Taxonomy" id="7574"/>
    <lineage>
        <taxon>Eukaryota</taxon>
        <taxon>Metazoa</taxon>
        <taxon>Spiralia</taxon>
        <taxon>Lophotrochozoa</taxon>
        <taxon>Brachiopoda</taxon>
        <taxon>Linguliformea</taxon>
        <taxon>Lingulata</taxon>
        <taxon>Lingulida</taxon>
        <taxon>Linguloidea</taxon>
        <taxon>Lingulidae</taxon>
        <taxon>Lingula</taxon>
    </lineage>
</organism>
<keyword evidence="4" id="KW-0964">Secreted</keyword>
<dbReference type="InterPro" id="IPR001398">
    <property type="entry name" value="Macrophage_inhib_fac"/>
</dbReference>
<dbReference type="GO" id="GO:0004167">
    <property type="term" value="F:dopachrome isomerase activity"/>
    <property type="evidence" value="ECO:0007669"/>
    <property type="project" value="UniProtKB-EC"/>
</dbReference>
<evidence type="ECO:0000256" key="6">
    <source>
        <dbReference type="ARBA" id="ARBA00036735"/>
    </source>
</evidence>
<evidence type="ECO:0000313" key="14">
    <source>
        <dbReference type="RefSeq" id="XP_013383425.1"/>
    </source>
</evidence>
<dbReference type="InterPro" id="IPR014347">
    <property type="entry name" value="Tautomerase/MIF_sf"/>
</dbReference>
<evidence type="ECO:0000256" key="1">
    <source>
        <dbReference type="ARBA" id="ARBA00004613"/>
    </source>
</evidence>
<dbReference type="GeneID" id="106153859"/>
<evidence type="ECO:0000256" key="3">
    <source>
        <dbReference type="ARBA" id="ARBA00022514"/>
    </source>
</evidence>
<dbReference type="Proteomes" id="UP000085678">
    <property type="component" value="Unplaced"/>
</dbReference>
<dbReference type="OMA" id="MTIYHDF"/>
<dbReference type="RefSeq" id="XP_013383425.1">
    <property type="nucleotide sequence ID" value="XM_013527971.2"/>
</dbReference>
<dbReference type="Gene3D" id="3.30.429.10">
    <property type="entry name" value="Macrophage Migration Inhibitory Factor"/>
    <property type="match status" value="1"/>
</dbReference>
<evidence type="ECO:0000256" key="10">
    <source>
        <dbReference type="ARBA" id="ARBA00041631"/>
    </source>
</evidence>
<dbReference type="PANTHER" id="PTHR11954:SF6">
    <property type="entry name" value="MACROPHAGE MIGRATION INHIBITORY FACTOR"/>
    <property type="match status" value="1"/>
</dbReference>
<dbReference type="STRING" id="7574.A0A1S3HBN5"/>
<dbReference type="Pfam" id="PF01187">
    <property type="entry name" value="MIF"/>
    <property type="match status" value="1"/>
</dbReference>
<dbReference type="GO" id="GO:0005615">
    <property type="term" value="C:extracellular space"/>
    <property type="evidence" value="ECO:0007669"/>
    <property type="project" value="UniProtKB-KW"/>
</dbReference>
<dbReference type="PANTHER" id="PTHR11954">
    <property type="entry name" value="D-DOPACHROME DECARBOXYLASE"/>
    <property type="match status" value="1"/>
</dbReference>
<evidence type="ECO:0000256" key="2">
    <source>
        <dbReference type="ARBA" id="ARBA00005851"/>
    </source>
</evidence>
<evidence type="ECO:0000256" key="12">
    <source>
        <dbReference type="ARBA" id="ARBA00042730"/>
    </source>
</evidence>
<keyword evidence="5" id="KW-0413">Isomerase</keyword>
<accession>A0A1S3HBN5</accession>
<comment type="catalytic activity">
    <reaction evidence="7">
        <text>L-dopachrome = 5,6-dihydroxyindole-2-carboxylate</text>
        <dbReference type="Rhea" id="RHEA:13041"/>
        <dbReference type="ChEBI" id="CHEBI:16875"/>
        <dbReference type="ChEBI" id="CHEBI:57509"/>
        <dbReference type="EC" id="5.3.3.12"/>
    </reaction>
</comment>
<dbReference type="GO" id="GO:0005125">
    <property type="term" value="F:cytokine activity"/>
    <property type="evidence" value="ECO:0007669"/>
    <property type="project" value="UniProtKB-KW"/>
</dbReference>
<evidence type="ECO:0000256" key="4">
    <source>
        <dbReference type="ARBA" id="ARBA00022525"/>
    </source>
</evidence>
<evidence type="ECO:0000256" key="9">
    <source>
        <dbReference type="ARBA" id="ARBA00039086"/>
    </source>
</evidence>
<dbReference type="EC" id="5.3.2.1" evidence="9"/>
<keyword evidence="13" id="KW-1185">Reference proteome</keyword>
<dbReference type="EC" id="5.3.3.12" evidence="8"/>
<protein>
    <recommendedName>
        <fullName evidence="12">L-dopachrome isomerase</fullName>
        <ecNumber evidence="9">5.3.2.1</ecNumber>
        <ecNumber evidence="8">5.3.3.12</ecNumber>
    </recommendedName>
    <alternativeName>
        <fullName evidence="10">L-dopachrome tautomerase</fullName>
    </alternativeName>
    <alternativeName>
        <fullName evidence="11">Phenylpyruvate tautomerase</fullName>
    </alternativeName>
</protein>
<evidence type="ECO:0000256" key="7">
    <source>
        <dbReference type="ARBA" id="ARBA00036823"/>
    </source>
</evidence>
<proteinExistence type="inferred from homology"/>
<dbReference type="InParanoid" id="A0A1S3HBN5"/>
<gene>
    <name evidence="14" type="primary">LOC106153859</name>
</gene>
<dbReference type="OrthoDB" id="6080988at2759"/>
<dbReference type="SUPFAM" id="SSF55331">
    <property type="entry name" value="Tautomerase/MIF"/>
    <property type="match status" value="1"/>
</dbReference>
<dbReference type="AlphaFoldDB" id="A0A1S3HBN5"/>
<name>A0A1S3HBN5_LINAN</name>
<sequence>MPLCRLETNLSKEQIPEDFLIKLTEKLAEIMNRPQDQFFVVMQPNMTIYHDFKQLPSVILTIKAAERFNPDNNKKYFPEIVKLFLSQLKVEPEKLVILFEDVSPDFVGTGEGLMSQTM</sequence>
<comment type="subcellular location">
    <subcellularLocation>
        <location evidence="1">Secreted</location>
    </subcellularLocation>
</comment>
<keyword evidence="3" id="KW-0202">Cytokine</keyword>
<evidence type="ECO:0000256" key="11">
    <source>
        <dbReference type="ARBA" id="ARBA00041912"/>
    </source>
</evidence>
<dbReference type="GO" id="GO:0050178">
    <property type="term" value="F:phenylpyruvate tautomerase activity"/>
    <property type="evidence" value="ECO:0007669"/>
    <property type="project" value="UniProtKB-EC"/>
</dbReference>
<comment type="catalytic activity">
    <reaction evidence="6">
        <text>3-phenylpyruvate = enol-phenylpyruvate</text>
        <dbReference type="Rhea" id="RHEA:17097"/>
        <dbReference type="ChEBI" id="CHEBI:16815"/>
        <dbReference type="ChEBI" id="CHEBI:18005"/>
        <dbReference type="EC" id="5.3.2.1"/>
    </reaction>
</comment>
<evidence type="ECO:0000256" key="8">
    <source>
        <dbReference type="ARBA" id="ARBA00038932"/>
    </source>
</evidence>
<evidence type="ECO:0000313" key="13">
    <source>
        <dbReference type="Proteomes" id="UP000085678"/>
    </source>
</evidence>
<comment type="similarity">
    <text evidence="2">Belongs to the MIF family.</text>
</comment>
<evidence type="ECO:0000256" key="5">
    <source>
        <dbReference type="ARBA" id="ARBA00023235"/>
    </source>
</evidence>
<reference evidence="14" key="1">
    <citation type="submission" date="2025-08" db="UniProtKB">
        <authorList>
            <consortium name="RefSeq"/>
        </authorList>
    </citation>
    <scope>IDENTIFICATION</scope>
    <source>
        <tissue evidence="14">Gonads</tissue>
    </source>
</reference>